<gene>
    <name evidence="3" type="primary">LOC114242183</name>
</gene>
<reference evidence="3" key="1">
    <citation type="submission" date="2025-08" db="UniProtKB">
        <authorList>
            <consortium name="RefSeq"/>
        </authorList>
    </citation>
    <scope>IDENTIFICATION</scope>
    <source>
        <tissue evidence="3">Silk gland</tissue>
    </source>
</reference>
<feature type="chain" id="PRO_5026878377" evidence="1">
    <location>
        <begin position="19"/>
        <end position="689"/>
    </location>
</feature>
<keyword evidence="2" id="KW-1185">Reference proteome</keyword>
<dbReference type="PANTHER" id="PTHR34717:SF1">
    <property type="entry name" value="EG:BACR7A4.20 PROTEIN"/>
    <property type="match status" value="1"/>
</dbReference>
<dbReference type="Proteomes" id="UP000504629">
    <property type="component" value="Unplaced"/>
</dbReference>
<dbReference type="OrthoDB" id="5798273at2759"/>
<dbReference type="KEGG" id="bman:114242183"/>
<keyword evidence="1" id="KW-0732">Signal</keyword>
<feature type="signal peptide" evidence="1">
    <location>
        <begin position="1"/>
        <end position="18"/>
    </location>
</feature>
<accession>A0A6J2JHN1</accession>
<evidence type="ECO:0000313" key="3">
    <source>
        <dbReference type="RefSeq" id="XP_028029041.1"/>
    </source>
</evidence>
<name>A0A6J2JHN1_BOMMA</name>
<evidence type="ECO:0000256" key="1">
    <source>
        <dbReference type="SAM" id="SignalP"/>
    </source>
</evidence>
<sequence length="689" mass="79115">MTALLILFTLFIVLLTYAFKFKDRKPIFGVYAVPGKWYYLKYVVFGALYYYRKYSSKNSAAGNDGRAGQGVKAIADPADMERAQPLSDHAKAFDAIFFISSKSENGKGVYIISGCERRPMGMCNGLFYIGLPGKGLLCSKKIPDTVLFGAEIGEFGAEGIKMTPVEPMKKWNISYKGQMWYQNDPSKFVDVDFTGEWTATTKYFDFDTDLYPATVIRSIAKEKWSREYFELLKTAHQSHYEQFGNLKCEFKIGEESFEYTLPSFRDHSFGHKRDWTLMYRYAFHHIFLEDGTSISVGVICQPSTASVFEAGWIALPNKESYPVKWVDLKLYQHGEGGQAPKDYAFQFKAGDEEYTVQAFDAIFFISSKSENGKGVYIISGCERRPMGMCNGLFYIGLPGKGLLCSKKIPDTVLFGAEIGEFGAEGIKMTPVEPMKKWNISYKGQMWYQNDPSKFVDVDFTGEWTATTKYFDFDTDLYPATVIRSIAKEKWSREYFELLKTAHQSHYEQFGNLKCKFKIGEESFEYTLPSFRDHSFGHKRDWTLMYRYAFHHIFLEDGTSISVGVICQPSTASVFEAGWIALPNKESHPVKWVDLKLYQHGEGGQAPKDYAFQFKAGDEEYTVQVLVEYESIHYVSDEWDARMVERFCKFTVNNIPGRGVSEFHYRHTDGRPESVAKNDPEWYRKMCHKI</sequence>
<proteinExistence type="predicted"/>
<dbReference type="PANTHER" id="PTHR34717">
    <property type="entry name" value="EG:BACR7A4.20 PROTEIN"/>
    <property type="match status" value="1"/>
</dbReference>
<evidence type="ECO:0000313" key="2">
    <source>
        <dbReference type="Proteomes" id="UP000504629"/>
    </source>
</evidence>
<dbReference type="GeneID" id="114242183"/>
<dbReference type="RefSeq" id="XP_028029041.1">
    <property type="nucleotide sequence ID" value="XM_028173240.1"/>
</dbReference>
<dbReference type="AlphaFoldDB" id="A0A6J2JHN1"/>
<organism evidence="2 3">
    <name type="scientific">Bombyx mandarina</name>
    <name type="common">Wild silk moth</name>
    <name type="synonym">Wild silkworm</name>
    <dbReference type="NCBI Taxonomy" id="7092"/>
    <lineage>
        <taxon>Eukaryota</taxon>
        <taxon>Metazoa</taxon>
        <taxon>Ecdysozoa</taxon>
        <taxon>Arthropoda</taxon>
        <taxon>Hexapoda</taxon>
        <taxon>Insecta</taxon>
        <taxon>Pterygota</taxon>
        <taxon>Neoptera</taxon>
        <taxon>Endopterygota</taxon>
        <taxon>Lepidoptera</taxon>
        <taxon>Glossata</taxon>
        <taxon>Ditrysia</taxon>
        <taxon>Bombycoidea</taxon>
        <taxon>Bombycidae</taxon>
        <taxon>Bombycinae</taxon>
        <taxon>Bombyx</taxon>
    </lineage>
</organism>
<protein>
    <submittedName>
        <fullName evidence="3">Uncharacterized protein LOC114242183</fullName>
    </submittedName>
</protein>